<evidence type="ECO:0000256" key="1">
    <source>
        <dbReference type="ARBA" id="ARBA00004370"/>
    </source>
</evidence>
<dbReference type="PROSITE" id="PS50885">
    <property type="entry name" value="HAMP"/>
    <property type="match status" value="2"/>
</dbReference>
<dbReference type="CDD" id="cd11386">
    <property type="entry name" value="MCP_signal"/>
    <property type="match status" value="1"/>
</dbReference>
<dbReference type="Pfam" id="PF08448">
    <property type="entry name" value="PAS_4"/>
    <property type="match status" value="1"/>
</dbReference>
<sequence length="1009" mass="107936">MGISRVRIALRLPAAFFLIVAMSLGFMGYLTYSSAKHTLIENGESELLQIAEARSEALENWSAEATTDLEIQAHNPLVKNALRSFNAAWQTLGPEAADRLRDLFPAEQGAALVDPADGSVYSRIHSRFHSHFEGVARRGAYADVILFNPAGEVVYSVQKAEDYAASAKDHPGVPFFETLLEVLDAEGGNETTFVDFSGYGSTGQSSAFLIAPVMQGEDVTLGAIAYRITAATIMSNLGRLGGLGETGTDFVIGADGIARTPAANWGGSAPDAASPLQTALAGSSGVTLAPLAQSLIEGQATGFAPADVFGQRWICVVQMAEAEMLEAVSGVLGSTLTYGTIILLLAAVIGTFIALSVTRPLRDLSGSIAAVSQEDYATPVPHVARGDELGAISRSLDALRGKLLETQAMQRDMAFQSAALASTSAALMITDDDFNITYMNDAVREMMRGQVNEFRKIQASFDPDALIGVNMDIFHGKPDQIRALINKPERLPFRTDIRVGDARVQIELNAVWDSEKTFCGLVVEWIDVTELRRRTAVLNAIDSGQIFAECDARGMFLRLNDNYLDLAGVQAEAVLGQRFTDHIHLEGGEGDLHAQVMRGETVQGRFVISRKGQDDALVEGGIYPITDRRGDTTGMTLIGSDVTAAQQLLREAEARQKAMQEAQQSVVEALRVGMRDISSGDLTSRLNTPFAPEYEQLRTDFNDALENLTRAMANIAQQTNAMHNETAEIVKAADEMSVRTERQAMTLQDTASSLDELTTNIGQTADGAARANQVVTEARARAEESGSIVDEAETAMAEISASSKEIVKVISVIDDISFQTNLLALNAGVEAARAGEAGRGFAVVATEVRALAQRCANAAAEINQLITVSGQHVSRGVELVGVTGETLKKIVSSISEISDYIAEIAQAGKEQSIGLNQVNSAVNQIDHVTQQNAAMFEETTSASHELARRATSLAETIGHFRVGEETAPLPSRSKASSPPARRPSAVPSVQGNLAVAPRATPEASDWEDF</sequence>
<keyword evidence="4" id="KW-0807">Transducer</keyword>
<dbReference type="Gene3D" id="6.10.340.10">
    <property type="match status" value="1"/>
</dbReference>
<feature type="domain" description="HAMP" evidence="9">
    <location>
        <begin position="661"/>
        <end position="713"/>
    </location>
</feature>
<feature type="compositionally biased region" description="Low complexity" evidence="6">
    <location>
        <begin position="967"/>
        <end position="988"/>
    </location>
</feature>
<dbReference type="CDD" id="cd00130">
    <property type="entry name" value="PAS"/>
    <property type="match status" value="1"/>
</dbReference>
<evidence type="ECO:0000313" key="10">
    <source>
        <dbReference type="EMBL" id="PJE25755.1"/>
    </source>
</evidence>
<dbReference type="GO" id="GO:0004888">
    <property type="term" value="F:transmembrane signaling receptor activity"/>
    <property type="evidence" value="ECO:0007669"/>
    <property type="project" value="InterPro"/>
</dbReference>
<organism evidence="11 12">
    <name type="scientific">Pseudooceanicola antarcticus</name>
    <dbReference type="NCBI Taxonomy" id="1247613"/>
    <lineage>
        <taxon>Bacteria</taxon>
        <taxon>Pseudomonadati</taxon>
        <taxon>Pseudomonadota</taxon>
        <taxon>Alphaproteobacteria</taxon>
        <taxon>Rhodobacterales</taxon>
        <taxon>Paracoccaceae</taxon>
        <taxon>Pseudooceanicola</taxon>
    </lineage>
</organism>
<comment type="similarity">
    <text evidence="3">Belongs to the methyl-accepting chemotaxis (MCP) protein family.</text>
</comment>
<dbReference type="SMART" id="SM00304">
    <property type="entry name" value="HAMP"/>
    <property type="match status" value="2"/>
</dbReference>
<evidence type="ECO:0000256" key="7">
    <source>
        <dbReference type="SAM" id="Phobius"/>
    </source>
</evidence>
<dbReference type="SUPFAM" id="SSF55785">
    <property type="entry name" value="PYP-like sensor domain (PAS domain)"/>
    <property type="match status" value="1"/>
</dbReference>
<feature type="domain" description="Methyl-accepting transducer" evidence="8">
    <location>
        <begin position="718"/>
        <end position="947"/>
    </location>
</feature>
<feature type="transmembrane region" description="Helical" evidence="7">
    <location>
        <begin position="12"/>
        <end position="32"/>
    </location>
</feature>
<keyword evidence="5" id="KW-0175">Coiled coil</keyword>
<evidence type="ECO:0000259" key="9">
    <source>
        <dbReference type="PROSITE" id="PS50885"/>
    </source>
</evidence>
<dbReference type="SMART" id="SM00091">
    <property type="entry name" value="PAS"/>
    <property type="match status" value="2"/>
</dbReference>
<dbReference type="FunFam" id="1.10.287.950:FF:000001">
    <property type="entry name" value="Methyl-accepting chemotaxis sensory transducer"/>
    <property type="match status" value="1"/>
</dbReference>
<dbReference type="RefSeq" id="WP_097146190.1">
    <property type="nucleotide sequence ID" value="NZ_OBEA01000004.1"/>
</dbReference>
<dbReference type="SUPFAM" id="SSF58104">
    <property type="entry name" value="Methyl-accepting chemotaxis protein (MCP) signaling domain"/>
    <property type="match status" value="1"/>
</dbReference>
<evidence type="ECO:0000313" key="11">
    <source>
        <dbReference type="EMBL" id="SNY52981.1"/>
    </source>
</evidence>
<dbReference type="SMART" id="SM00283">
    <property type="entry name" value="MA"/>
    <property type="match status" value="1"/>
</dbReference>
<evidence type="ECO:0000256" key="3">
    <source>
        <dbReference type="ARBA" id="ARBA00029447"/>
    </source>
</evidence>
<comment type="subcellular location">
    <subcellularLocation>
        <location evidence="1">Membrane</location>
    </subcellularLocation>
</comment>
<keyword evidence="13" id="KW-1185">Reference proteome</keyword>
<evidence type="ECO:0000313" key="12">
    <source>
        <dbReference type="Proteomes" id="UP000231655"/>
    </source>
</evidence>
<dbReference type="InterPro" id="IPR003660">
    <property type="entry name" value="HAMP_dom"/>
</dbReference>
<dbReference type="SUPFAM" id="SSF158472">
    <property type="entry name" value="HAMP domain-like"/>
    <property type="match status" value="1"/>
</dbReference>
<evidence type="ECO:0000313" key="13">
    <source>
        <dbReference type="Proteomes" id="UP000231702"/>
    </source>
</evidence>
<dbReference type="Proteomes" id="UP000231655">
    <property type="component" value="Unassembled WGS sequence"/>
</dbReference>
<evidence type="ECO:0000256" key="6">
    <source>
        <dbReference type="SAM" id="MobiDB-lite"/>
    </source>
</evidence>
<dbReference type="Pfam" id="PF00672">
    <property type="entry name" value="HAMP"/>
    <property type="match status" value="2"/>
</dbReference>
<dbReference type="InterPro" id="IPR004090">
    <property type="entry name" value="Chemotax_Me-accpt_rcpt"/>
</dbReference>
<reference evidence="11 12" key="1">
    <citation type="submission" date="2017-09" db="EMBL/GenBank/DDBJ databases">
        <authorList>
            <person name="Ehlers B."/>
            <person name="Leendertz F.H."/>
        </authorList>
    </citation>
    <scope>NUCLEOTIDE SEQUENCE [LARGE SCALE GENOMIC DNA]</scope>
    <source>
        <strain evidence="11 12">CGMCC 1.12662</strain>
    </source>
</reference>
<dbReference type="InterPro" id="IPR000014">
    <property type="entry name" value="PAS"/>
</dbReference>
<evidence type="ECO:0000256" key="4">
    <source>
        <dbReference type="PROSITE-ProRule" id="PRU00284"/>
    </source>
</evidence>
<dbReference type="Pfam" id="PF13188">
    <property type="entry name" value="PAS_8"/>
    <property type="match status" value="1"/>
</dbReference>
<keyword evidence="7" id="KW-0472">Membrane</keyword>
<feature type="coiled-coil region" evidence="5">
    <location>
        <begin position="694"/>
        <end position="725"/>
    </location>
</feature>
<dbReference type="PROSITE" id="PS50111">
    <property type="entry name" value="CHEMOTAXIS_TRANSDUC_2"/>
    <property type="match status" value="1"/>
</dbReference>
<dbReference type="InterPro" id="IPR035965">
    <property type="entry name" value="PAS-like_dom_sf"/>
</dbReference>
<dbReference type="InterPro" id="IPR051310">
    <property type="entry name" value="MCP_chemotaxis"/>
</dbReference>
<evidence type="ECO:0000256" key="2">
    <source>
        <dbReference type="ARBA" id="ARBA00022500"/>
    </source>
</evidence>
<dbReference type="AlphaFoldDB" id="A0A285J1H0"/>
<proteinExistence type="inferred from homology"/>
<dbReference type="GO" id="GO:0007165">
    <property type="term" value="P:signal transduction"/>
    <property type="evidence" value="ECO:0007669"/>
    <property type="project" value="UniProtKB-KW"/>
</dbReference>
<evidence type="ECO:0000256" key="5">
    <source>
        <dbReference type="SAM" id="Coils"/>
    </source>
</evidence>
<keyword evidence="2" id="KW-0145">Chemotaxis</keyword>
<dbReference type="InterPro" id="IPR013656">
    <property type="entry name" value="PAS_4"/>
</dbReference>
<protein>
    <submittedName>
        <fullName evidence="10">Methyl-accepting chemotaxis protein</fullName>
    </submittedName>
    <submittedName>
        <fullName evidence="11">Methyl-accepting chemotaxis sensory transducer with Pas/Pac sensor</fullName>
    </submittedName>
</protein>
<dbReference type="PANTHER" id="PTHR43531">
    <property type="entry name" value="PROTEIN ICFG"/>
    <property type="match status" value="1"/>
</dbReference>
<dbReference type="PANTHER" id="PTHR43531:SF11">
    <property type="entry name" value="METHYL-ACCEPTING CHEMOTAXIS PROTEIN 3"/>
    <property type="match status" value="1"/>
</dbReference>
<keyword evidence="7" id="KW-1133">Transmembrane helix</keyword>
<dbReference type="GO" id="GO:0006935">
    <property type="term" value="P:chemotaxis"/>
    <property type="evidence" value="ECO:0007669"/>
    <property type="project" value="UniProtKB-KW"/>
</dbReference>
<reference evidence="10 13" key="2">
    <citation type="journal article" date="2018" name="Int. J. Syst. Evol. Microbiol.">
        <title>Pseudooceanicola lipolyticus sp. nov., a marine alphaproteobacterium, reclassification of Oceanicola flagellatus as Pseudooceanicola flagellatus comb. nov. and emended description of the genus Pseudooceanicola.</title>
        <authorList>
            <person name="Huang M.-M."/>
            <person name="Guo L.-L."/>
            <person name="Wu Y.-H."/>
            <person name="Lai Q.-L."/>
            <person name="Shao Z.-Z."/>
            <person name="Wang C.-S."/>
            <person name="Wu M."/>
            <person name="Xu X.-W."/>
        </authorList>
    </citation>
    <scope>NUCLEOTIDE SEQUENCE [LARGE SCALE GENOMIC DNA]</scope>
    <source>
        <strain evidence="10 13">Ar-45</strain>
    </source>
</reference>
<dbReference type="Gene3D" id="1.10.287.950">
    <property type="entry name" value="Methyl-accepting chemotaxis protein"/>
    <property type="match status" value="1"/>
</dbReference>
<dbReference type="EMBL" id="PGTD01000023">
    <property type="protein sequence ID" value="PJE25755.1"/>
    <property type="molecule type" value="Genomic_DNA"/>
</dbReference>
<feature type="domain" description="HAMP" evidence="9">
    <location>
        <begin position="355"/>
        <end position="408"/>
    </location>
</feature>
<dbReference type="Pfam" id="PF00015">
    <property type="entry name" value="MCPsignal"/>
    <property type="match status" value="1"/>
</dbReference>
<keyword evidence="7" id="KW-0812">Transmembrane</keyword>
<dbReference type="EMBL" id="OBEA01000004">
    <property type="protein sequence ID" value="SNY52981.1"/>
    <property type="molecule type" value="Genomic_DNA"/>
</dbReference>
<dbReference type="OrthoDB" id="354287at2"/>
<dbReference type="GO" id="GO:0016020">
    <property type="term" value="C:membrane"/>
    <property type="evidence" value="ECO:0007669"/>
    <property type="project" value="UniProtKB-SubCell"/>
</dbReference>
<feature type="region of interest" description="Disordered" evidence="6">
    <location>
        <begin position="962"/>
        <end position="1009"/>
    </location>
</feature>
<dbReference type="Proteomes" id="UP000231702">
    <property type="component" value="Unassembled WGS sequence"/>
</dbReference>
<evidence type="ECO:0000259" key="8">
    <source>
        <dbReference type="PROSITE" id="PS50111"/>
    </source>
</evidence>
<dbReference type="PRINTS" id="PR00260">
    <property type="entry name" value="CHEMTRNSDUCR"/>
</dbReference>
<dbReference type="Gene3D" id="3.30.450.20">
    <property type="entry name" value="PAS domain"/>
    <property type="match status" value="2"/>
</dbReference>
<name>A0A285J1H0_9RHOB</name>
<dbReference type="InterPro" id="IPR004089">
    <property type="entry name" value="MCPsignal_dom"/>
</dbReference>
<accession>A0A285J1H0</accession>
<gene>
    <name evidence="10" type="ORF">CVM39_18800</name>
    <name evidence="11" type="ORF">SAMN06297129_2457</name>
</gene>